<sequence length="81" mass="8942">MARTESNTSLRKLSGISDSTLTGPLAIIYKADLLNCQKAAAWNVCQKENIKGQQSSWTCSEDSGCMARTERHTHNTLEVKL</sequence>
<keyword evidence="1" id="KW-1185">Reference proteome</keyword>
<dbReference type="WBParaSite" id="L893_g13122.t1">
    <property type="protein sequence ID" value="L893_g13122.t1"/>
    <property type="gene ID" value="L893_g13122"/>
</dbReference>
<reference evidence="2" key="1">
    <citation type="submission" date="2016-11" db="UniProtKB">
        <authorList>
            <consortium name="WormBaseParasite"/>
        </authorList>
    </citation>
    <scope>IDENTIFICATION</scope>
</reference>
<evidence type="ECO:0000313" key="2">
    <source>
        <dbReference type="WBParaSite" id="L893_g13122.t1"/>
    </source>
</evidence>
<accession>A0A1I7Y644</accession>
<evidence type="ECO:0000313" key="1">
    <source>
        <dbReference type="Proteomes" id="UP000095287"/>
    </source>
</evidence>
<organism evidence="1 2">
    <name type="scientific">Steinernema glaseri</name>
    <dbReference type="NCBI Taxonomy" id="37863"/>
    <lineage>
        <taxon>Eukaryota</taxon>
        <taxon>Metazoa</taxon>
        <taxon>Ecdysozoa</taxon>
        <taxon>Nematoda</taxon>
        <taxon>Chromadorea</taxon>
        <taxon>Rhabditida</taxon>
        <taxon>Tylenchina</taxon>
        <taxon>Panagrolaimomorpha</taxon>
        <taxon>Strongyloidoidea</taxon>
        <taxon>Steinernematidae</taxon>
        <taxon>Steinernema</taxon>
    </lineage>
</organism>
<dbReference type="AlphaFoldDB" id="A0A1I7Y644"/>
<proteinExistence type="predicted"/>
<name>A0A1I7Y644_9BILA</name>
<protein>
    <submittedName>
        <fullName evidence="2">Uncharacterized protein</fullName>
    </submittedName>
</protein>
<dbReference type="Proteomes" id="UP000095287">
    <property type="component" value="Unplaced"/>
</dbReference>